<evidence type="ECO:0000256" key="1">
    <source>
        <dbReference type="ARBA" id="ARBA00005564"/>
    </source>
</evidence>
<dbReference type="PANTHER" id="PTHR30344">
    <property type="entry name" value="6-PHOSPHOGLUCONOLACTONASE-RELATED"/>
    <property type="match status" value="1"/>
</dbReference>
<accession>W4LLJ0</accession>
<dbReference type="EMBL" id="AZHW01000574">
    <property type="protein sequence ID" value="ETW98221.1"/>
    <property type="molecule type" value="Genomic_DNA"/>
</dbReference>
<gene>
    <name evidence="4" type="ORF">ETSY1_19600</name>
</gene>
<comment type="caution">
    <text evidence="4">The sequence shown here is derived from an EMBL/GenBank/DDBJ whole genome shotgun (WGS) entry which is preliminary data.</text>
</comment>
<reference evidence="4 5" key="1">
    <citation type="journal article" date="2014" name="Nature">
        <title>An environmental bacterial taxon with a large and distinct metabolic repertoire.</title>
        <authorList>
            <person name="Wilson M.C."/>
            <person name="Mori T."/>
            <person name="Ruckert C."/>
            <person name="Uria A.R."/>
            <person name="Helf M.J."/>
            <person name="Takada K."/>
            <person name="Gernert C."/>
            <person name="Steffens U.A."/>
            <person name="Heycke N."/>
            <person name="Schmitt S."/>
            <person name="Rinke C."/>
            <person name="Helfrich E.J."/>
            <person name="Brachmann A.O."/>
            <person name="Gurgui C."/>
            <person name="Wakimoto T."/>
            <person name="Kracht M."/>
            <person name="Crusemann M."/>
            <person name="Hentschel U."/>
            <person name="Abe I."/>
            <person name="Matsunaga S."/>
            <person name="Kalinowski J."/>
            <person name="Takeyama H."/>
            <person name="Piel J."/>
        </authorList>
    </citation>
    <scope>NUCLEOTIDE SEQUENCE [LARGE SCALE GENOMIC DNA]</scope>
    <source>
        <strain evidence="5">TSY1</strain>
    </source>
</reference>
<protein>
    <recommendedName>
        <fullName evidence="6">3-carboxymuconate cyclase</fullName>
    </recommendedName>
</protein>
<dbReference type="InterPro" id="IPR050282">
    <property type="entry name" value="Cycloisomerase_2"/>
</dbReference>
<keyword evidence="5" id="KW-1185">Reference proteome</keyword>
<feature type="signal peptide" evidence="3">
    <location>
        <begin position="1"/>
        <end position="26"/>
    </location>
</feature>
<dbReference type="GO" id="GO:0017057">
    <property type="term" value="F:6-phosphogluconolactonase activity"/>
    <property type="evidence" value="ECO:0007669"/>
    <property type="project" value="TreeGrafter"/>
</dbReference>
<sequence length="370" mass="38921">MKLHQIWNQLVVSLASAMLLSSVAFASQTETVYTMSNDTQSNEVLIFERRGSGNLHHIDSVATGGQGTGGSLGNQSGVVLDPSDRWLFAANAGNGTITSFRVLEEGLTRIDTDPSGGFSPISIAVFGTWVFVLNEGDPNDPGNPDNISGFRLNLDGTLSAIPDSTRPLSAPQTDPAQISFNKEGTVLFVTEKATNMLTTYTVDADGVPSHPLSRPSAIPTPFGFQFGDRDVVYVSEANQGGPGAVVSYRVNRETGEVSGAIGFLDAENATCWVVLSNDQTIGYASNTGSASISPFSIAFDGTIEPLLSNGRSIETGNGPLDIVLTQDGENLYSLDSGDNTITAFRVRRNGNLVQLGTVDVPPGANGLAAR</sequence>
<name>W4LLJ0_ENTF1</name>
<dbReference type="PANTHER" id="PTHR30344:SF1">
    <property type="entry name" value="6-PHOSPHOGLUCONOLACTONASE"/>
    <property type="match status" value="1"/>
</dbReference>
<dbReference type="Proteomes" id="UP000019141">
    <property type="component" value="Unassembled WGS sequence"/>
</dbReference>
<dbReference type="InterPro" id="IPR011045">
    <property type="entry name" value="N2O_reductase_N"/>
</dbReference>
<feature type="chain" id="PRO_5004845951" description="3-carboxymuconate cyclase" evidence="3">
    <location>
        <begin position="27"/>
        <end position="370"/>
    </location>
</feature>
<evidence type="ECO:0000313" key="5">
    <source>
        <dbReference type="Proteomes" id="UP000019141"/>
    </source>
</evidence>
<dbReference type="Pfam" id="PF10282">
    <property type="entry name" value="Lactonase"/>
    <property type="match status" value="2"/>
</dbReference>
<evidence type="ECO:0008006" key="6">
    <source>
        <dbReference type="Google" id="ProtNLM"/>
    </source>
</evidence>
<keyword evidence="2" id="KW-0313">Glucose metabolism</keyword>
<comment type="similarity">
    <text evidence="1">Belongs to the cycloisomerase 2 family.</text>
</comment>
<evidence type="ECO:0000256" key="3">
    <source>
        <dbReference type="SAM" id="SignalP"/>
    </source>
</evidence>
<keyword evidence="2" id="KW-0119">Carbohydrate metabolism</keyword>
<organism evidence="4 5">
    <name type="scientific">Entotheonella factor</name>
    <dbReference type="NCBI Taxonomy" id="1429438"/>
    <lineage>
        <taxon>Bacteria</taxon>
        <taxon>Pseudomonadati</taxon>
        <taxon>Nitrospinota/Tectimicrobiota group</taxon>
        <taxon>Candidatus Tectimicrobiota</taxon>
        <taxon>Candidatus Entotheonellia</taxon>
        <taxon>Candidatus Entotheonellales</taxon>
        <taxon>Candidatus Entotheonellaceae</taxon>
        <taxon>Candidatus Entotheonella</taxon>
    </lineage>
</organism>
<dbReference type="GO" id="GO:0006006">
    <property type="term" value="P:glucose metabolic process"/>
    <property type="evidence" value="ECO:0007669"/>
    <property type="project" value="UniProtKB-KW"/>
</dbReference>
<dbReference type="AlphaFoldDB" id="W4LLJ0"/>
<evidence type="ECO:0000313" key="4">
    <source>
        <dbReference type="EMBL" id="ETW98221.1"/>
    </source>
</evidence>
<dbReference type="InterPro" id="IPR015943">
    <property type="entry name" value="WD40/YVTN_repeat-like_dom_sf"/>
</dbReference>
<dbReference type="InterPro" id="IPR019405">
    <property type="entry name" value="Lactonase_7-beta_prop"/>
</dbReference>
<proteinExistence type="inferred from homology"/>
<dbReference type="SUPFAM" id="SSF50974">
    <property type="entry name" value="Nitrous oxide reductase, N-terminal domain"/>
    <property type="match status" value="1"/>
</dbReference>
<dbReference type="HOGENOM" id="CLU_057122_0_0_7"/>
<dbReference type="Gene3D" id="2.130.10.10">
    <property type="entry name" value="YVTN repeat-like/Quinoprotein amine dehydrogenase"/>
    <property type="match status" value="3"/>
</dbReference>
<evidence type="ECO:0000256" key="2">
    <source>
        <dbReference type="ARBA" id="ARBA00022526"/>
    </source>
</evidence>
<keyword evidence="3" id="KW-0732">Signal</keyword>